<gene>
    <name evidence="1" type="ORF">E6C27_scaffold40G00830</name>
</gene>
<dbReference type="PANTHER" id="PTHR35317">
    <property type="entry name" value="OS04G0629600 PROTEIN"/>
    <property type="match status" value="1"/>
</dbReference>
<evidence type="ECO:0000313" key="1">
    <source>
        <dbReference type="EMBL" id="KAA0067422.1"/>
    </source>
</evidence>
<dbReference type="EMBL" id="SSTE01000542">
    <property type="protein sequence ID" value="KAA0067422.1"/>
    <property type="molecule type" value="Genomic_DNA"/>
</dbReference>
<dbReference type="Pfam" id="PF14223">
    <property type="entry name" value="Retrotran_gag_2"/>
    <property type="match status" value="1"/>
</dbReference>
<dbReference type="AlphaFoldDB" id="A0A5A7VGD6"/>
<proteinExistence type="predicted"/>
<accession>A0A5A7VGD6</accession>
<sequence>MVVEFNVRVLDIANKSDALGEKMSDSKLVRKVLRSLPSKFNMKVTAIEKANDLSKMKLDELFGSLHTFKLHLEDGVSRRKPNLVLTSLKEGQTK</sequence>
<evidence type="ECO:0000313" key="2">
    <source>
        <dbReference type="Proteomes" id="UP000321393"/>
    </source>
</evidence>
<organism evidence="1 2">
    <name type="scientific">Cucumis melo var. makuwa</name>
    <name type="common">Oriental melon</name>
    <dbReference type="NCBI Taxonomy" id="1194695"/>
    <lineage>
        <taxon>Eukaryota</taxon>
        <taxon>Viridiplantae</taxon>
        <taxon>Streptophyta</taxon>
        <taxon>Embryophyta</taxon>
        <taxon>Tracheophyta</taxon>
        <taxon>Spermatophyta</taxon>
        <taxon>Magnoliopsida</taxon>
        <taxon>eudicotyledons</taxon>
        <taxon>Gunneridae</taxon>
        <taxon>Pentapetalae</taxon>
        <taxon>rosids</taxon>
        <taxon>fabids</taxon>
        <taxon>Cucurbitales</taxon>
        <taxon>Cucurbitaceae</taxon>
        <taxon>Benincaseae</taxon>
        <taxon>Cucumis</taxon>
    </lineage>
</organism>
<dbReference type="PANTHER" id="PTHR35317:SF35">
    <property type="entry name" value="DUF4219 DOMAIN-CONTAINING PROTEIN"/>
    <property type="match status" value="1"/>
</dbReference>
<dbReference type="OrthoDB" id="1738629at2759"/>
<reference evidence="1 2" key="1">
    <citation type="submission" date="2019-08" db="EMBL/GenBank/DDBJ databases">
        <title>Draft genome sequences of two oriental melons (Cucumis melo L. var makuwa).</title>
        <authorList>
            <person name="Kwon S.-Y."/>
        </authorList>
    </citation>
    <scope>NUCLEOTIDE SEQUENCE [LARGE SCALE GENOMIC DNA]</scope>
    <source>
        <strain evidence="2">cv. SW 3</strain>
        <tissue evidence="1">Leaf</tissue>
    </source>
</reference>
<name>A0A5A7VGD6_CUCMM</name>
<dbReference type="Proteomes" id="UP000321393">
    <property type="component" value="Unassembled WGS sequence"/>
</dbReference>
<comment type="caution">
    <text evidence="1">The sequence shown here is derived from an EMBL/GenBank/DDBJ whole genome shotgun (WGS) entry which is preliminary data.</text>
</comment>
<protein>
    <submittedName>
        <fullName evidence="1">Gag-pol polyprotein</fullName>
    </submittedName>
</protein>